<keyword evidence="1" id="KW-0812">Transmembrane</keyword>
<reference evidence="3" key="1">
    <citation type="journal article" date="2019" name="ISME J.">
        <title>Evolution in action: habitat transition from sediment to the pelagial leads to genome streamlining in Methylophilaceae.</title>
        <authorList>
            <person name="Salcher M."/>
            <person name="Schaefle D."/>
            <person name="Kaspar M."/>
            <person name="Neuenschwander S.M."/>
            <person name="Ghai R."/>
        </authorList>
    </citation>
    <scope>NUCLEOTIDE SEQUENCE [LARGE SCALE GENOMIC DNA]</scope>
    <source>
        <strain evidence="3">MMS-M-51</strain>
    </source>
</reference>
<proteinExistence type="predicted"/>
<name>A0A5B8CT57_9PROT</name>
<keyword evidence="3" id="KW-1185">Reference proteome</keyword>
<accession>A0A5B8CT57</accession>
<dbReference type="KEGG" id="mmec:FIU01_07585"/>
<organism evidence="2 3">
    <name type="scientific">Methylophilus medardicus</name>
    <dbReference type="NCBI Taxonomy" id="2588534"/>
    <lineage>
        <taxon>Bacteria</taxon>
        <taxon>Pseudomonadati</taxon>
        <taxon>Pseudomonadota</taxon>
        <taxon>Betaproteobacteria</taxon>
        <taxon>Nitrosomonadales</taxon>
        <taxon>Methylophilaceae</taxon>
        <taxon>Methylophilus</taxon>
    </lineage>
</organism>
<evidence type="ECO:0000313" key="2">
    <source>
        <dbReference type="EMBL" id="QDC44399.1"/>
    </source>
</evidence>
<keyword evidence="1" id="KW-1133">Transmembrane helix</keyword>
<dbReference type="EMBL" id="CP040946">
    <property type="protein sequence ID" value="QDC44399.1"/>
    <property type="molecule type" value="Genomic_DNA"/>
</dbReference>
<dbReference type="RefSeq" id="WP_140003730.1">
    <property type="nucleotide sequence ID" value="NZ_CP040946.1"/>
</dbReference>
<evidence type="ECO:0000256" key="1">
    <source>
        <dbReference type="SAM" id="Phobius"/>
    </source>
</evidence>
<keyword evidence="1" id="KW-0472">Membrane</keyword>
<dbReference type="OrthoDB" id="8536498at2"/>
<feature type="transmembrane region" description="Helical" evidence="1">
    <location>
        <begin position="20"/>
        <end position="39"/>
    </location>
</feature>
<feature type="transmembrane region" description="Helical" evidence="1">
    <location>
        <begin position="51"/>
        <end position="73"/>
    </location>
</feature>
<dbReference type="AlphaFoldDB" id="A0A5B8CT57"/>
<protein>
    <submittedName>
        <fullName evidence="2">Uncharacterized protein</fullName>
    </submittedName>
</protein>
<dbReference type="Proteomes" id="UP000311008">
    <property type="component" value="Chromosome"/>
</dbReference>
<feature type="transmembrane region" description="Helical" evidence="1">
    <location>
        <begin position="93"/>
        <end position="110"/>
    </location>
</feature>
<gene>
    <name evidence="2" type="ORF">FIU01_07585</name>
</gene>
<sequence length="115" mass="13005">MDPNRYSKNRTIRPDSAWKILQALITLGLMLCALIGIAVHLFSGEQGPADWWAWLTASPMNGVLTFIAAVVLIAFHRYITHISSQQRRAASDLPVYIMMLVGVYFIYQLITTGHW</sequence>
<evidence type="ECO:0000313" key="3">
    <source>
        <dbReference type="Proteomes" id="UP000311008"/>
    </source>
</evidence>